<evidence type="ECO:0000313" key="1">
    <source>
        <dbReference type="EMBL" id="KAJ2983381.1"/>
    </source>
</evidence>
<protein>
    <submittedName>
        <fullName evidence="1">Uncharacterized protein</fullName>
    </submittedName>
</protein>
<evidence type="ECO:0000313" key="2">
    <source>
        <dbReference type="Proteomes" id="UP001143910"/>
    </source>
</evidence>
<reference evidence="1" key="1">
    <citation type="submission" date="2022-08" db="EMBL/GenBank/DDBJ databases">
        <title>Genome Sequence of Lecanicillium fungicola.</title>
        <authorList>
            <person name="Buettner E."/>
        </authorList>
    </citation>
    <scope>NUCLEOTIDE SEQUENCE</scope>
    <source>
        <strain evidence="1">Babe33</strain>
    </source>
</reference>
<keyword evidence="2" id="KW-1185">Reference proteome</keyword>
<organism evidence="1 2">
    <name type="scientific">Zarea fungicola</name>
    <dbReference type="NCBI Taxonomy" id="93591"/>
    <lineage>
        <taxon>Eukaryota</taxon>
        <taxon>Fungi</taxon>
        <taxon>Dikarya</taxon>
        <taxon>Ascomycota</taxon>
        <taxon>Pezizomycotina</taxon>
        <taxon>Sordariomycetes</taxon>
        <taxon>Hypocreomycetidae</taxon>
        <taxon>Hypocreales</taxon>
        <taxon>Cordycipitaceae</taxon>
        <taxon>Zarea</taxon>
    </lineage>
</organism>
<proteinExistence type="predicted"/>
<gene>
    <name evidence="1" type="ORF">NQ176_g732</name>
</gene>
<name>A0ACC1NY19_9HYPO</name>
<comment type="caution">
    <text evidence="1">The sequence shown here is derived from an EMBL/GenBank/DDBJ whole genome shotgun (WGS) entry which is preliminary data.</text>
</comment>
<dbReference type="EMBL" id="JANJQO010000032">
    <property type="protein sequence ID" value="KAJ2983381.1"/>
    <property type="molecule type" value="Genomic_DNA"/>
</dbReference>
<dbReference type="Proteomes" id="UP001143910">
    <property type="component" value="Unassembled WGS sequence"/>
</dbReference>
<sequence>MDSTKSQARFSPEKLISAQRNSAPEPNASGSHAFYSVSKYSIQENKQTNEIYTLDIEKNQSQLLSDSGLIQELQWIDIGDHLLWTQASDDDKTGIWIGSASDMGSAYVAGIIPAEIEQVRTKVLKTGNIALAFSGFVGEDGLIVNENSSTPTASSVREYETVRVRFWDSYLQRSRSTLWYTVLVLQPDGRFKLSDAPLVNALKNTGMEFPWTTSPFEATEFDISQTGLLLCTVGAEVNPADFVTNDIYYIPLESFEESPAPPAQKISVPGWTGNSESAAFSPDGSMAAFLKYEHWQYEGSNRHIFLTRLDGNASSAQMIRFANETESSGDAWDRSPSSLLWSHDSRTLFVTAEDHGNIRLFALPLDIDAQIPTLSTPEPLTTRGSVTDVSQLGTSNKLLVTLTSMVDSSFCIVLDTDNKETGTKTLWTMEPSLGLKRSQIFDFECQGAGGHKVHCVGMKPSFYEDGKTYPVAFLIHGGPDDAWRDFWSWRWNAAVFAEQGYIVIMPNITGSTGYGQDFTNAVIGDSGGRTYQDMETAFEYVEKELPFADCDRAVCLGASFGGYMVNWIAGKPLAKKFKCLVCHNGIFSGVGMLGSDVAASERASQGAALWEDISKWDNSNPSRHTHNWTQPMLIIHTDKDYRVPITHGLSAFNVCQQRGIPSRFVNFPDEAHLVLKRGNSLQWHFNVLGWINKWAGVTDGVVLRAPISEPKK</sequence>
<accession>A0ACC1NY19</accession>